<dbReference type="GO" id="GO:0005525">
    <property type="term" value="F:GTP binding"/>
    <property type="evidence" value="ECO:0007669"/>
    <property type="project" value="UniProtKB-UniRule"/>
</dbReference>
<dbReference type="InterPro" id="IPR027417">
    <property type="entry name" value="P-loop_NTPase"/>
</dbReference>
<dbReference type="Gene3D" id="3.40.50.300">
    <property type="entry name" value="P-loop containing nucleotide triphosphate hydrolases"/>
    <property type="match status" value="1"/>
</dbReference>
<dbReference type="InterPro" id="IPR036225">
    <property type="entry name" value="SRP/SRP_N"/>
</dbReference>
<dbReference type="SUPFAM" id="SSF47446">
    <property type="entry name" value="Signal peptide-binding domain"/>
    <property type="match status" value="1"/>
</dbReference>
<dbReference type="InterPro" id="IPR042101">
    <property type="entry name" value="SRP54_N_sf"/>
</dbReference>
<keyword evidence="3 10" id="KW-0547">Nucleotide-binding</keyword>
<dbReference type="SMART" id="SM00962">
    <property type="entry name" value="SRP54"/>
    <property type="match status" value="1"/>
</dbReference>
<evidence type="ECO:0000256" key="2">
    <source>
        <dbReference type="ARBA" id="ARBA00022490"/>
    </source>
</evidence>
<dbReference type="AlphaFoldDB" id="A0A014KW43"/>
<dbReference type="STRING" id="1188239.MOVI_2490"/>
<keyword evidence="2 10" id="KW-0963">Cytoplasm</keyword>
<dbReference type="PATRIC" id="fig|1188239.3.peg.616"/>
<comment type="catalytic activity">
    <reaction evidence="9 10">
        <text>GTP + H2O = GDP + phosphate + H(+)</text>
        <dbReference type="Rhea" id="RHEA:19669"/>
        <dbReference type="ChEBI" id="CHEBI:15377"/>
        <dbReference type="ChEBI" id="CHEBI:15378"/>
        <dbReference type="ChEBI" id="CHEBI:37565"/>
        <dbReference type="ChEBI" id="CHEBI:43474"/>
        <dbReference type="ChEBI" id="CHEBI:58189"/>
        <dbReference type="EC" id="3.6.5.4"/>
    </reaction>
</comment>
<dbReference type="InterPro" id="IPR022941">
    <property type="entry name" value="SRP54"/>
</dbReference>
<dbReference type="Pfam" id="PF00448">
    <property type="entry name" value="SRP54"/>
    <property type="match status" value="1"/>
</dbReference>
<feature type="domain" description="SRP54-type proteins GTP-binding" evidence="11">
    <location>
        <begin position="267"/>
        <end position="280"/>
    </location>
</feature>
<evidence type="ECO:0000256" key="6">
    <source>
        <dbReference type="ARBA" id="ARBA00023134"/>
    </source>
</evidence>
<evidence type="ECO:0000256" key="5">
    <source>
        <dbReference type="ARBA" id="ARBA00022884"/>
    </source>
</evidence>
<dbReference type="PROSITE" id="PS00300">
    <property type="entry name" value="SRP54"/>
    <property type="match status" value="1"/>
</dbReference>
<dbReference type="GO" id="GO:0008312">
    <property type="term" value="F:7S RNA binding"/>
    <property type="evidence" value="ECO:0007669"/>
    <property type="project" value="InterPro"/>
</dbReference>
<keyword evidence="6 10" id="KW-0342">GTP-binding</keyword>
<evidence type="ECO:0000313" key="13">
    <source>
        <dbReference type="Proteomes" id="UP000020977"/>
    </source>
</evidence>
<evidence type="ECO:0000259" key="11">
    <source>
        <dbReference type="PROSITE" id="PS00300"/>
    </source>
</evidence>
<dbReference type="eggNOG" id="COG0541">
    <property type="taxonomic scope" value="Bacteria"/>
</dbReference>
<comment type="function">
    <text evidence="10">Involved in targeting and insertion of nascent membrane proteins into the cytoplasmic membrane. Binds to the hydrophobic signal sequence of the ribosome-nascent chain (RNC) as it emerges from the ribosomes. The SRP-RNC complex is then targeted to the cytoplasmic membrane where it interacts with the SRP receptor FtsY.</text>
</comment>
<dbReference type="GO" id="GO:0003924">
    <property type="term" value="F:GTPase activity"/>
    <property type="evidence" value="ECO:0007669"/>
    <property type="project" value="UniProtKB-UniRule"/>
</dbReference>
<dbReference type="InterPro" id="IPR004125">
    <property type="entry name" value="Signal_recog_particle_SRP54_M"/>
</dbReference>
<comment type="similarity">
    <text evidence="1 10">Belongs to the GTP-binding SRP family. SRP54 subfamily.</text>
</comment>
<dbReference type="RefSeq" id="WP_044284095.1">
    <property type="nucleotide sequence ID" value="NZ_JFAD01000014.1"/>
</dbReference>
<dbReference type="SMART" id="SM00963">
    <property type="entry name" value="SRP54_N"/>
    <property type="match status" value="1"/>
</dbReference>
<dbReference type="HAMAP" id="MF_00306">
    <property type="entry name" value="SRP54"/>
    <property type="match status" value="1"/>
</dbReference>
<dbReference type="InterPro" id="IPR000897">
    <property type="entry name" value="SRP54_GTPase_dom"/>
</dbReference>
<dbReference type="NCBIfam" id="TIGR00959">
    <property type="entry name" value="ffh"/>
    <property type="match status" value="1"/>
</dbReference>
<dbReference type="CDD" id="cd18539">
    <property type="entry name" value="SRP_G"/>
    <property type="match status" value="1"/>
</dbReference>
<keyword evidence="4 10" id="KW-0378">Hydrolase</keyword>
<comment type="caution">
    <text evidence="12">The sequence shown here is derived from an EMBL/GenBank/DDBJ whole genome shotgun (WGS) entry which is preliminary data.</text>
</comment>
<reference evidence="12 13" key="1">
    <citation type="submission" date="2014-03" db="EMBL/GenBank/DDBJ databases">
        <title>Genome sequence of Mycoplasma ovipneumoniae strain 14811.</title>
        <authorList>
            <person name="Sirand-Pugnet P."/>
            <person name="Breton M."/>
            <person name="Dordet-Frisoni E."/>
            <person name="Baranowski E."/>
            <person name="Barre A."/>
            <person name="Couture C."/>
            <person name="Dupuy V."/>
            <person name="Gaurivaud P."/>
            <person name="Jacob D."/>
            <person name="Lemaitre C."/>
            <person name="Manso-Silvan L."/>
            <person name="Nikolski M."/>
            <person name="Nouvel L.-X."/>
            <person name="Poumarat F."/>
            <person name="Tardy F."/>
            <person name="Thebault P."/>
            <person name="Theil S."/>
            <person name="Citti C."/>
            <person name="Thiaucourt F."/>
            <person name="Blanchard A."/>
        </authorList>
    </citation>
    <scope>NUCLEOTIDE SEQUENCE [LARGE SCALE GENOMIC DNA]</scope>
    <source>
        <strain evidence="12 13">14811</strain>
    </source>
</reference>
<dbReference type="GO" id="GO:0048500">
    <property type="term" value="C:signal recognition particle"/>
    <property type="evidence" value="ECO:0007669"/>
    <property type="project" value="UniProtKB-UniRule"/>
</dbReference>
<dbReference type="Pfam" id="PF02881">
    <property type="entry name" value="SRP54_N"/>
    <property type="match status" value="1"/>
</dbReference>
<comment type="subunit">
    <text evidence="10">Part of the signal recognition particle protein translocation system, which is composed of SRP and FtsY.</text>
</comment>
<dbReference type="InterPro" id="IPR004780">
    <property type="entry name" value="SRP"/>
</dbReference>
<feature type="binding site" evidence="10">
    <location>
        <begin position="106"/>
        <end position="113"/>
    </location>
    <ligand>
        <name>GTP</name>
        <dbReference type="ChEBI" id="CHEBI:37565"/>
    </ligand>
</feature>
<comment type="subcellular location">
    <subcellularLocation>
        <location evidence="10">Cytoplasm</location>
    </subcellularLocation>
    <text evidence="10">The SRP-RNC complex is targeted to the cytoplasmic membrane.</text>
</comment>
<dbReference type="PANTHER" id="PTHR11564">
    <property type="entry name" value="SIGNAL RECOGNITION PARTICLE 54K PROTEIN SRP54"/>
    <property type="match status" value="1"/>
</dbReference>
<dbReference type="PANTHER" id="PTHR11564:SF5">
    <property type="entry name" value="SIGNAL RECOGNITION PARTICLE SUBUNIT SRP54"/>
    <property type="match status" value="1"/>
</dbReference>
<evidence type="ECO:0000256" key="9">
    <source>
        <dbReference type="ARBA" id="ARBA00048027"/>
    </source>
</evidence>
<dbReference type="InterPro" id="IPR013822">
    <property type="entry name" value="Signal_recog_particl_SRP54_hlx"/>
</dbReference>
<evidence type="ECO:0000256" key="10">
    <source>
        <dbReference type="HAMAP-Rule" id="MF_00306"/>
    </source>
</evidence>
<gene>
    <name evidence="10 12" type="primary">ffh</name>
    <name evidence="12" type="ORF">MOVI_2490</name>
</gene>
<dbReference type="Proteomes" id="UP000020977">
    <property type="component" value="Unassembled WGS sequence"/>
</dbReference>
<evidence type="ECO:0000256" key="8">
    <source>
        <dbReference type="ARBA" id="ARBA00023274"/>
    </source>
</evidence>
<dbReference type="Gene3D" id="1.10.260.30">
    <property type="entry name" value="Signal recognition particle, SRP54 subunit, M-domain"/>
    <property type="match status" value="1"/>
</dbReference>
<evidence type="ECO:0000256" key="1">
    <source>
        <dbReference type="ARBA" id="ARBA00005450"/>
    </source>
</evidence>
<feature type="binding site" evidence="10">
    <location>
        <begin position="246"/>
        <end position="249"/>
    </location>
    <ligand>
        <name>GTP</name>
        <dbReference type="ChEBI" id="CHEBI:37565"/>
    </ligand>
</feature>
<evidence type="ECO:0000256" key="4">
    <source>
        <dbReference type="ARBA" id="ARBA00022801"/>
    </source>
</evidence>
<dbReference type="InterPro" id="IPR003593">
    <property type="entry name" value="AAA+_ATPase"/>
</dbReference>
<keyword evidence="8 10" id="KW-0687">Ribonucleoprotein</keyword>
<dbReference type="EC" id="3.6.5.4" evidence="10"/>
<dbReference type="GO" id="GO:0006614">
    <property type="term" value="P:SRP-dependent cotranslational protein targeting to membrane"/>
    <property type="evidence" value="ECO:0007669"/>
    <property type="project" value="InterPro"/>
</dbReference>
<dbReference type="InterPro" id="IPR036891">
    <property type="entry name" value="Signal_recog_part_SRP54_M_sf"/>
</dbReference>
<evidence type="ECO:0000256" key="7">
    <source>
        <dbReference type="ARBA" id="ARBA00023135"/>
    </source>
</evidence>
<feature type="binding site" evidence="10">
    <location>
        <begin position="188"/>
        <end position="192"/>
    </location>
    <ligand>
        <name>GTP</name>
        <dbReference type="ChEBI" id="CHEBI:37565"/>
    </ligand>
</feature>
<keyword evidence="7 10" id="KW-0733">Signal recognition particle</keyword>
<dbReference type="SMART" id="SM00382">
    <property type="entry name" value="AAA"/>
    <property type="match status" value="1"/>
</dbReference>
<dbReference type="SUPFAM" id="SSF47364">
    <property type="entry name" value="Domain of the SRP/SRP receptor G-proteins"/>
    <property type="match status" value="1"/>
</dbReference>
<dbReference type="Gene3D" id="1.20.120.140">
    <property type="entry name" value="Signal recognition particle SRP54, nucleotide-binding domain"/>
    <property type="match status" value="1"/>
</dbReference>
<comment type="domain">
    <text evidence="10">Composed of three domains: the N-terminal N domain, which is responsible for interactions with the ribosome, the central G domain, which binds GTP, and the C-terminal M domain, which binds the RNA and the signal sequence of the RNC.</text>
</comment>
<accession>A0A014KW43</accession>
<evidence type="ECO:0000313" key="12">
    <source>
        <dbReference type="EMBL" id="EXU61206.1"/>
    </source>
</evidence>
<keyword evidence="5 10" id="KW-0694">RNA-binding</keyword>
<sequence>MLDFLTNRIQSSLKKIQKSVTINEQDLAEIIREIRLALLEADVNLLVVKNFIAQVKNQVLTNGLTSKLNPQQEFLKILHQNLVSVLGVSAKPINFSKNPTTIMLVGLQGSGKTTTTAKLAVYARQKNFSKKILLVACDTYRPAAIDQLKQLGKQVSIDVFYIEKTPVEIAKDALIYSKNNNYDLVIFDTAGRLSINSELMTELVEIKKAVKPDQILFVLDALSGQDIINVAETFHKEINLTGSIITKLDSNARAGAALSITHLLKIPILFIGSGEKISALELFHPNRIADRILGMGDVMSLLEQAEENIDKQTVKKLSHRMFSGQFNLDDLLNSLAQIQKIGKFSKIIKMIPGLSGKINASQIDEVEQKMKLYKILISSMTHEERKKPKLLKNPSRRNRIIRGSGRTGAEFNRLINEFESMSKKMSEFSSKNINFDSFFK</sequence>
<organism evidence="12 13">
    <name type="scientific">Mesomycoplasma ovipneumoniae 14811</name>
    <dbReference type="NCBI Taxonomy" id="1188239"/>
    <lineage>
        <taxon>Bacteria</taxon>
        <taxon>Bacillati</taxon>
        <taxon>Mycoplasmatota</taxon>
        <taxon>Mycoplasmoidales</taxon>
        <taxon>Metamycoplasmataceae</taxon>
        <taxon>Mesomycoplasma</taxon>
    </lineage>
</organism>
<dbReference type="SUPFAM" id="SSF52540">
    <property type="entry name" value="P-loop containing nucleoside triphosphate hydrolases"/>
    <property type="match status" value="1"/>
</dbReference>
<evidence type="ECO:0000256" key="3">
    <source>
        <dbReference type="ARBA" id="ARBA00022741"/>
    </source>
</evidence>
<dbReference type="Pfam" id="PF02978">
    <property type="entry name" value="SRP_SPB"/>
    <property type="match status" value="1"/>
</dbReference>
<protein>
    <recommendedName>
        <fullName evidence="10">Signal recognition particle protein</fullName>
        <ecNumber evidence="10">3.6.5.4</ecNumber>
    </recommendedName>
    <alternativeName>
        <fullName evidence="10">Fifty-four homolog</fullName>
    </alternativeName>
</protein>
<dbReference type="EMBL" id="JFAD01000014">
    <property type="protein sequence ID" value="EXU61206.1"/>
    <property type="molecule type" value="Genomic_DNA"/>
</dbReference>
<proteinExistence type="inferred from homology"/>
<name>A0A014KW43_9BACT</name>